<name>A0A022KTB6_9MICO</name>
<dbReference type="STRING" id="1249481.D641_0109015"/>
<evidence type="ECO:0008006" key="3">
    <source>
        <dbReference type="Google" id="ProtNLM"/>
    </source>
</evidence>
<accession>A0A022KTB6</accession>
<dbReference type="HOGENOM" id="CLU_074302_0_0_11"/>
<keyword evidence="2" id="KW-1185">Reference proteome</keyword>
<dbReference type="Pfam" id="PF13704">
    <property type="entry name" value="Glyco_tranf_2_4"/>
    <property type="match status" value="1"/>
</dbReference>
<dbReference type="OrthoDB" id="565316at2"/>
<dbReference type="EMBL" id="AORC01000010">
    <property type="protein sequence ID" value="EYT49099.1"/>
    <property type="molecule type" value="Genomic_DNA"/>
</dbReference>
<dbReference type="RefSeq" id="WP_083871740.1">
    <property type="nucleotide sequence ID" value="NZ_AORC01000010.1"/>
</dbReference>
<dbReference type="AlphaFoldDB" id="A0A022KTB6"/>
<comment type="caution">
    <text evidence="1">The sequence shown here is derived from an EMBL/GenBank/DDBJ whole genome shotgun (WGS) entry which is preliminary data.</text>
</comment>
<organism evidence="1 2">
    <name type="scientific">Brachybacterium muris UCD-AY4</name>
    <dbReference type="NCBI Taxonomy" id="1249481"/>
    <lineage>
        <taxon>Bacteria</taxon>
        <taxon>Bacillati</taxon>
        <taxon>Actinomycetota</taxon>
        <taxon>Actinomycetes</taxon>
        <taxon>Micrococcales</taxon>
        <taxon>Dermabacteraceae</taxon>
        <taxon>Brachybacterium</taxon>
    </lineage>
</organism>
<protein>
    <recommendedName>
        <fullName evidence="3">Glycosyltransferase</fullName>
    </recommendedName>
</protein>
<dbReference type="InterPro" id="IPR029044">
    <property type="entry name" value="Nucleotide-diphossugar_trans"/>
</dbReference>
<dbReference type="CDD" id="cd00761">
    <property type="entry name" value="Glyco_tranf_GTA_type"/>
    <property type="match status" value="1"/>
</dbReference>
<sequence>MSALPSFDPLATARAAKHRLFVARRSAVAASDAIAFRVRRRDALRRAATGITLPPLPTAGRGEIWGIAMVRNEADVLEGTLTQLASQGVDRVLCVDNGSTDATRDVLASVGRDYPVIVGDDSWIAFEQSAKMTVLADAARRAGATWVLPFDADERWMGQGGSIADVLRGTAAPIVLAELVNAFPDPLQDGAWRLDPTAHHDPKMAFRPMRGTVIGMGNHRVMRPGDIVPGLGIVHLPWRSFEQFRAKVEHGSRALAATQLSPEAGWHWRRLGEMNETHLRAAWQGMLSGERIHENAWQPGAATVPFPVAGILKWLIMIQGVVGV</sequence>
<dbReference type="Gene3D" id="3.90.550.10">
    <property type="entry name" value="Spore Coat Polysaccharide Biosynthesis Protein SpsA, Chain A"/>
    <property type="match status" value="1"/>
</dbReference>
<gene>
    <name evidence="1" type="ORF">D641_0109015</name>
</gene>
<proteinExistence type="predicted"/>
<dbReference type="SUPFAM" id="SSF53448">
    <property type="entry name" value="Nucleotide-diphospho-sugar transferases"/>
    <property type="match status" value="1"/>
</dbReference>
<dbReference type="Proteomes" id="UP000019754">
    <property type="component" value="Unassembled WGS sequence"/>
</dbReference>
<evidence type="ECO:0000313" key="2">
    <source>
        <dbReference type="Proteomes" id="UP000019754"/>
    </source>
</evidence>
<evidence type="ECO:0000313" key="1">
    <source>
        <dbReference type="EMBL" id="EYT49099.1"/>
    </source>
</evidence>
<reference evidence="1 2" key="1">
    <citation type="journal article" date="2013" name="Genome Announc.">
        <title>Draft genome sequence of an Actinobacterium, Brachybacterium muris strain UCD-AY4.</title>
        <authorList>
            <person name="Lo J.R."/>
            <person name="Lang J.M."/>
            <person name="Darling A.E."/>
            <person name="Eisen J.A."/>
            <person name="Coil D.A."/>
        </authorList>
    </citation>
    <scope>NUCLEOTIDE SEQUENCE [LARGE SCALE GENOMIC DNA]</scope>
    <source>
        <strain evidence="1 2">UCD-AY4</strain>
    </source>
</reference>